<name>A0AAX2CHC8_9BACI</name>
<sequence>MSIHTENIKLVPYKEEYKEKIATFTLPSEQVQFTANPSDLLEKAKEDITKHVVVIVDQDVPVGIFALQTGERVTEYTNNPNALLLVSFSVDYEKQGKGYAKRGLRLLQEYVTAYFPEINEVVLAVNERNIPAQKVYLKVGFEDRGQRKMGPIGRQLILYLSIKKQE</sequence>
<dbReference type="InterPro" id="IPR016181">
    <property type="entry name" value="Acyl_CoA_acyltransferase"/>
</dbReference>
<gene>
    <name evidence="2" type="ORF">BCB44BAC_02165</name>
</gene>
<reference evidence="2 3" key="1">
    <citation type="submission" date="2016-08" db="EMBL/GenBank/DDBJ databases">
        <authorList>
            <person name="Loux V."/>
            <person name="Rue O."/>
        </authorList>
    </citation>
    <scope>NUCLEOTIDE SEQUENCE [LARGE SCALE GENOMIC DNA]</scope>
    <source>
        <strain evidence="2 3">AFSSA_08CEB44bac</strain>
    </source>
</reference>
<dbReference type="InterPro" id="IPR000182">
    <property type="entry name" value="GNAT_dom"/>
</dbReference>
<dbReference type="GeneID" id="33897203"/>
<evidence type="ECO:0000313" key="3">
    <source>
        <dbReference type="Proteomes" id="UP000242164"/>
    </source>
</evidence>
<comment type="caution">
    <text evidence="2">The sequence shown here is derived from an EMBL/GenBank/DDBJ whole genome shotgun (WGS) entry which is preliminary data.</text>
</comment>
<dbReference type="Pfam" id="PF00583">
    <property type="entry name" value="Acetyltransf_1"/>
    <property type="match status" value="1"/>
</dbReference>
<accession>A0AAX2CHC8</accession>
<dbReference type="EMBL" id="FMIK01000024">
    <property type="protein sequence ID" value="SCL92997.1"/>
    <property type="molecule type" value="Genomic_DNA"/>
</dbReference>
<evidence type="ECO:0000259" key="1">
    <source>
        <dbReference type="PROSITE" id="PS51186"/>
    </source>
</evidence>
<proteinExistence type="predicted"/>
<feature type="domain" description="N-acetyltransferase" evidence="1">
    <location>
        <begin position="8"/>
        <end position="163"/>
    </location>
</feature>
<dbReference type="Proteomes" id="UP000242164">
    <property type="component" value="Unassembled WGS sequence"/>
</dbReference>
<protein>
    <submittedName>
        <fullName evidence="2">GCN5-related N-acetyltransferase</fullName>
    </submittedName>
</protein>
<evidence type="ECO:0000313" key="2">
    <source>
        <dbReference type="EMBL" id="SCL92997.1"/>
    </source>
</evidence>
<dbReference type="SUPFAM" id="SSF55729">
    <property type="entry name" value="Acyl-CoA N-acyltransferases (Nat)"/>
    <property type="match status" value="1"/>
</dbReference>
<dbReference type="RefSeq" id="WP_012094375.1">
    <property type="nucleotide sequence ID" value="NZ_CP024096.1"/>
</dbReference>
<dbReference type="Gene3D" id="3.40.630.30">
    <property type="match status" value="1"/>
</dbReference>
<organism evidence="2 3">
    <name type="scientific">Bacillus cytotoxicus</name>
    <dbReference type="NCBI Taxonomy" id="580165"/>
    <lineage>
        <taxon>Bacteria</taxon>
        <taxon>Bacillati</taxon>
        <taxon>Bacillota</taxon>
        <taxon>Bacilli</taxon>
        <taxon>Bacillales</taxon>
        <taxon>Bacillaceae</taxon>
        <taxon>Bacillus</taxon>
        <taxon>Bacillus cereus group</taxon>
    </lineage>
</organism>
<dbReference type="GO" id="GO:0016747">
    <property type="term" value="F:acyltransferase activity, transferring groups other than amino-acyl groups"/>
    <property type="evidence" value="ECO:0007669"/>
    <property type="project" value="InterPro"/>
</dbReference>
<dbReference type="PROSITE" id="PS51186">
    <property type="entry name" value="GNAT"/>
    <property type="match status" value="1"/>
</dbReference>
<dbReference type="AlphaFoldDB" id="A0AAX2CHC8"/>